<dbReference type="AlphaFoldDB" id="A0A9N9BEQ9"/>
<feature type="non-terminal residue" evidence="1">
    <location>
        <position position="1"/>
    </location>
</feature>
<proteinExistence type="predicted"/>
<name>A0A9N9BEQ9_9GLOM</name>
<dbReference type="Proteomes" id="UP000789405">
    <property type="component" value="Unassembled WGS sequence"/>
</dbReference>
<keyword evidence="2" id="KW-1185">Reference proteome</keyword>
<gene>
    <name evidence="1" type="ORF">DERYTH_LOCUS5862</name>
</gene>
<dbReference type="OrthoDB" id="2420776at2759"/>
<organism evidence="1 2">
    <name type="scientific">Dentiscutata erythropus</name>
    <dbReference type="NCBI Taxonomy" id="1348616"/>
    <lineage>
        <taxon>Eukaryota</taxon>
        <taxon>Fungi</taxon>
        <taxon>Fungi incertae sedis</taxon>
        <taxon>Mucoromycota</taxon>
        <taxon>Glomeromycotina</taxon>
        <taxon>Glomeromycetes</taxon>
        <taxon>Diversisporales</taxon>
        <taxon>Gigasporaceae</taxon>
        <taxon>Dentiscutata</taxon>
    </lineage>
</organism>
<protein>
    <submittedName>
        <fullName evidence="1">8043_t:CDS:1</fullName>
    </submittedName>
</protein>
<accession>A0A9N9BEQ9</accession>
<comment type="caution">
    <text evidence="1">The sequence shown here is derived from an EMBL/GenBank/DDBJ whole genome shotgun (WGS) entry which is preliminary data.</text>
</comment>
<reference evidence="1" key="1">
    <citation type="submission" date="2021-06" db="EMBL/GenBank/DDBJ databases">
        <authorList>
            <person name="Kallberg Y."/>
            <person name="Tangrot J."/>
            <person name="Rosling A."/>
        </authorList>
    </citation>
    <scope>NUCLEOTIDE SEQUENCE</scope>
    <source>
        <strain evidence="1">MA453B</strain>
    </source>
</reference>
<dbReference type="EMBL" id="CAJVPY010002529">
    <property type="protein sequence ID" value="CAG8563670.1"/>
    <property type="molecule type" value="Genomic_DNA"/>
</dbReference>
<evidence type="ECO:0000313" key="2">
    <source>
        <dbReference type="Proteomes" id="UP000789405"/>
    </source>
</evidence>
<evidence type="ECO:0000313" key="1">
    <source>
        <dbReference type="EMBL" id="CAG8563670.1"/>
    </source>
</evidence>
<sequence>EIDKLLTRIYKEYKLLNEIRQYILQTFLRNTLIKFMPPSINKELAK</sequence>